<dbReference type="RefSeq" id="WP_311703857.1">
    <property type="nucleotide sequence ID" value="NZ_JAVREL010000004.1"/>
</dbReference>
<keyword evidence="2" id="KW-1185">Reference proteome</keyword>
<accession>A0ABU2MP90</accession>
<dbReference type="InterPro" id="IPR027417">
    <property type="entry name" value="P-loop_NTPase"/>
</dbReference>
<proteinExistence type="predicted"/>
<reference evidence="2" key="1">
    <citation type="submission" date="2023-07" db="EMBL/GenBank/DDBJ databases">
        <title>30 novel species of actinomycetes from the DSMZ collection.</title>
        <authorList>
            <person name="Nouioui I."/>
        </authorList>
    </citation>
    <scope>NUCLEOTIDE SEQUENCE [LARGE SCALE GENOMIC DNA]</scope>
    <source>
        <strain evidence="2">DSM 44938</strain>
    </source>
</reference>
<organism evidence="1 2">
    <name type="scientific">Streptomyces litchfieldiae</name>
    <dbReference type="NCBI Taxonomy" id="3075543"/>
    <lineage>
        <taxon>Bacteria</taxon>
        <taxon>Bacillati</taxon>
        <taxon>Actinomycetota</taxon>
        <taxon>Actinomycetes</taxon>
        <taxon>Kitasatosporales</taxon>
        <taxon>Streptomycetaceae</taxon>
        <taxon>Streptomyces</taxon>
    </lineage>
</organism>
<gene>
    <name evidence="1" type="ORF">RM590_08765</name>
</gene>
<dbReference type="EMBL" id="JAVREL010000004">
    <property type="protein sequence ID" value="MDT0342713.1"/>
    <property type="molecule type" value="Genomic_DNA"/>
</dbReference>
<evidence type="ECO:0000313" key="1">
    <source>
        <dbReference type="EMBL" id="MDT0342713.1"/>
    </source>
</evidence>
<comment type="caution">
    <text evidence="1">The sequence shown here is derived from an EMBL/GenBank/DDBJ whole genome shotgun (WGS) entry which is preliminary data.</text>
</comment>
<dbReference type="SUPFAM" id="SSF52540">
    <property type="entry name" value="P-loop containing nucleoside triphosphate hydrolases"/>
    <property type="match status" value="1"/>
</dbReference>
<dbReference type="Gene3D" id="3.40.50.300">
    <property type="entry name" value="P-loop containing nucleotide triphosphate hydrolases"/>
    <property type="match status" value="1"/>
</dbReference>
<dbReference type="Proteomes" id="UP001183246">
    <property type="component" value="Unassembled WGS sequence"/>
</dbReference>
<name>A0ABU2MP90_9ACTN</name>
<sequence>MTATEPLAPSRPGRRGRLRELLGRGELAEETIFTSTRQAAALNPAVVGTHPALAGPITGVDLATGQPVTTDPHALYAQGRITSPNVLVLGDISSGKSSLVKTQYCVRQVACGKQVVVLDRKNQQGRGEYERAAAECRVTPVRFARTGGTAINLLDPASPPPPNPAATGVWGRTDCC</sequence>
<protein>
    <submittedName>
        <fullName evidence="1">Uncharacterized protein</fullName>
    </submittedName>
</protein>
<evidence type="ECO:0000313" key="2">
    <source>
        <dbReference type="Proteomes" id="UP001183246"/>
    </source>
</evidence>